<accession>A0A6J7WXT8</accession>
<sequence>MSLKYKYITRNLFDVFWGDGWYNCARYKWGKDRKEFILVRAYKHPPKDIIELIKGDINETL</sequence>
<gene>
    <name evidence="1" type="ORF">UFOVP369_21</name>
</gene>
<dbReference type="EMBL" id="LR798315">
    <property type="protein sequence ID" value="CAB5222627.1"/>
    <property type="molecule type" value="Genomic_DNA"/>
</dbReference>
<name>A0A6J7WXT8_9CAUD</name>
<reference evidence="1" key="1">
    <citation type="submission" date="2020-05" db="EMBL/GenBank/DDBJ databases">
        <authorList>
            <person name="Chiriac C."/>
            <person name="Salcher M."/>
            <person name="Ghai R."/>
            <person name="Kavagutti S V."/>
        </authorList>
    </citation>
    <scope>NUCLEOTIDE SEQUENCE</scope>
</reference>
<protein>
    <submittedName>
        <fullName evidence="1">Uncharacterized protein</fullName>
    </submittedName>
</protein>
<proteinExistence type="predicted"/>
<evidence type="ECO:0000313" key="1">
    <source>
        <dbReference type="EMBL" id="CAB5222627.1"/>
    </source>
</evidence>
<organism evidence="1">
    <name type="scientific">uncultured Caudovirales phage</name>
    <dbReference type="NCBI Taxonomy" id="2100421"/>
    <lineage>
        <taxon>Viruses</taxon>
        <taxon>Duplodnaviria</taxon>
        <taxon>Heunggongvirae</taxon>
        <taxon>Uroviricota</taxon>
        <taxon>Caudoviricetes</taxon>
        <taxon>Peduoviridae</taxon>
        <taxon>Maltschvirus</taxon>
        <taxon>Maltschvirus maltsch</taxon>
    </lineage>
</organism>